<comment type="similarity">
    <text evidence="1">Belongs to the UDP-glycosyltransferase family.</text>
</comment>
<evidence type="ECO:0008006" key="6">
    <source>
        <dbReference type="Google" id="ProtNLM"/>
    </source>
</evidence>
<evidence type="ECO:0000256" key="3">
    <source>
        <dbReference type="ARBA" id="ARBA00022679"/>
    </source>
</evidence>
<dbReference type="CDD" id="cd03784">
    <property type="entry name" value="GT1_Gtf-like"/>
    <property type="match status" value="2"/>
</dbReference>
<dbReference type="EnsemblPlants" id="Solyc01g107810.3.1">
    <property type="protein sequence ID" value="Solyc01g107810.3.1"/>
    <property type="gene ID" value="Solyc01g107810.3"/>
</dbReference>
<dbReference type="InParanoid" id="A0A3Q7ES82"/>
<dbReference type="FunFam" id="3.40.50.2000:FF:000071">
    <property type="entry name" value="Glycosyltransferase"/>
    <property type="match status" value="2"/>
</dbReference>
<dbReference type="InterPro" id="IPR002213">
    <property type="entry name" value="UDP_glucos_trans"/>
</dbReference>
<organism evidence="4">
    <name type="scientific">Solanum lycopersicum</name>
    <name type="common">Tomato</name>
    <name type="synonym">Lycopersicon esculentum</name>
    <dbReference type="NCBI Taxonomy" id="4081"/>
    <lineage>
        <taxon>Eukaryota</taxon>
        <taxon>Viridiplantae</taxon>
        <taxon>Streptophyta</taxon>
        <taxon>Embryophyta</taxon>
        <taxon>Tracheophyta</taxon>
        <taxon>Spermatophyta</taxon>
        <taxon>Magnoliopsida</taxon>
        <taxon>eudicotyledons</taxon>
        <taxon>Gunneridae</taxon>
        <taxon>Pentapetalae</taxon>
        <taxon>asterids</taxon>
        <taxon>lamiids</taxon>
        <taxon>Solanales</taxon>
        <taxon>Solanaceae</taxon>
        <taxon>Solanoideae</taxon>
        <taxon>Solaneae</taxon>
        <taxon>Solanum</taxon>
        <taxon>Solanum subgen. Lycopersicon</taxon>
    </lineage>
</organism>
<dbReference type="PROSITE" id="PS00375">
    <property type="entry name" value="UDPGT"/>
    <property type="match status" value="2"/>
</dbReference>
<dbReference type="PaxDb" id="4081-Solyc01g107810.2.1"/>
<sequence>MGQLHFFFFPMMAQGHMIPTLDMAKLVACRGVKATIITTPLNESVFSKAIERNKHLGIEIDIRLLKFPAKENDLPEDCERLDLVPSDDKLPNFLKAAAMMKDEFEELIGECRPDCLVSDMFLPWTTDSAAKFSIPRIVFHGTSYFALCVGDSIRRNKPFKNVSSDTETFVVPDLPHEIRLTRTQLSPFEQSDEETGMAPMIKAVRESDAKSYGVIFNSFYELESDYVEHYTKVVGRKNWAIGPLSLCNRDIEDKAERGRKSSIDEHACLKWLDSKKSSSIVYVCFGSTADFTTAQMQELAMGLEASGQDFIWVIRTGNEDWLPEGFEERTKEKGLIIRGWAPQVLILDHEAIGAFVTHCGWNSTLEGISAGVPMVTWPVFAEQFFNEKLVTEVMRSGAGVGSKQWKRTASEGVKREAIAKAIKRVMASEETEGFRSRAKEYKEMAREAIEEGGSSYNGWATLIQDITSYRMSPLHFFFFPMMAQGHMIPTLDMAKLVALRGVKATIITTPLNESVFSDSIERNKHLGIEIDIRLITFQAVENDLPEGCERLDLVPSPVLFNNFFKATAMMQEPFENLVKECRPDCIVSDMLYPWSTDSAAKFNIPRIVFHGTGFFALCVAESIKRNKPFKNVSTDSETFVVPNLPHQIRLTRTQLSPFDLEEKEAIIFQIFHEVREADSKSYGVIFNSFYELETDYFEYYTKFQDNKSWAIGPLSLCNRDIEDKAERGTKSCIDKHECLKWLDSKKSGSIVYICFGSGVTFTGSQIEELAMGIEDSGQEFIWVIRERIIFKQENENSCLPEGFEERTKEKGLIIRGWAPQVLILDHQGVGAFVTHCGWNSTLEGISAGVPLVTWPLFAEQFLNEKLVTDVLRIGVGVGSVKWEASASEGVKREEISKAIKRVMVGEEAEGFKNRAKEYKEKAREAIEEGGSSYYGLTNLLQDVSRYGTKID</sequence>
<dbReference type="FunFam" id="3.40.50.2000:FF:000047">
    <property type="entry name" value="Glycosyltransferase"/>
    <property type="match status" value="2"/>
</dbReference>
<dbReference type="Pfam" id="PF00201">
    <property type="entry name" value="UDPGT"/>
    <property type="match status" value="2"/>
</dbReference>
<reference evidence="4" key="1">
    <citation type="journal article" date="2012" name="Nature">
        <title>The tomato genome sequence provides insights into fleshy fruit evolution.</title>
        <authorList>
            <consortium name="Tomato Genome Consortium"/>
        </authorList>
    </citation>
    <scope>NUCLEOTIDE SEQUENCE [LARGE SCALE GENOMIC DNA]</scope>
    <source>
        <strain evidence="4">cv. Heinz 1706</strain>
    </source>
</reference>
<reference evidence="4" key="2">
    <citation type="submission" date="2019-01" db="UniProtKB">
        <authorList>
            <consortium name="EnsemblPlants"/>
        </authorList>
    </citation>
    <scope>IDENTIFICATION</scope>
    <source>
        <strain evidence="4">cv. Heinz 1706</strain>
    </source>
</reference>
<dbReference type="SUPFAM" id="SSF53756">
    <property type="entry name" value="UDP-Glycosyltransferase/glycogen phosphorylase"/>
    <property type="match status" value="2"/>
</dbReference>
<dbReference type="GO" id="GO:0035251">
    <property type="term" value="F:UDP-glucosyltransferase activity"/>
    <property type="evidence" value="ECO:0000318"/>
    <property type="project" value="GO_Central"/>
</dbReference>
<protein>
    <recommendedName>
        <fullName evidence="6">UDP-glycosyltransferases domain-containing protein</fullName>
    </recommendedName>
</protein>
<dbReference type="PANTHER" id="PTHR48047">
    <property type="entry name" value="GLYCOSYLTRANSFERASE"/>
    <property type="match status" value="1"/>
</dbReference>
<dbReference type="Proteomes" id="UP000004994">
    <property type="component" value="Chromosome 1"/>
</dbReference>
<keyword evidence="5" id="KW-1185">Reference proteome</keyword>
<keyword evidence="2" id="KW-0328">Glycosyltransferase</keyword>
<name>A0A3Q7ES82_SOLLC</name>
<evidence type="ECO:0000256" key="1">
    <source>
        <dbReference type="ARBA" id="ARBA00009995"/>
    </source>
</evidence>
<dbReference type="Gene3D" id="3.40.50.2000">
    <property type="entry name" value="Glycogen Phosphorylase B"/>
    <property type="match status" value="4"/>
</dbReference>
<dbReference type="AlphaFoldDB" id="A0A3Q7ES82"/>
<evidence type="ECO:0000313" key="4">
    <source>
        <dbReference type="EnsemblPlants" id="Solyc01g107810.3.1"/>
    </source>
</evidence>
<dbReference type="STRING" id="4081.A0A3Q7ES82"/>
<accession>A0A3Q7ES82</accession>
<evidence type="ECO:0000313" key="5">
    <source>
        <dbReference type="Proteomes" id="UP000004994"/>
    </source>
</evidence>
<evidence type="ECO:0000256" key="2">
    <source>
        <dbReference type="ARBA" id="ARBA00022676"/>
    </source>
</evidence>
<keyword evidence="3" id="KW-0808">Transferase</keyword>
<dbReference type="Gramene" id="Solyc01g107810.3.1">
    <property type="protein sequence ID" value="Solyc01g107810.3.1"/>
    <property type="gene ID" value="Solyc01g107810.3"/>
</dbReference>
<proteinExistence type="inferred from homology"/>
<dbReference type="InterPro" id="IPR035595">
    <property type="entry name" value="UDP_glycos_trans_CS"/>
</dbReference>
<dbReference type="PANTHER" id="PTHR48047:SF219">
    <property type="entry name" value="SCOPOLETIN GLUCOSYLTRANSFERASE-LIKE"/>
    <property type="match status" value="1"/>
</dbReference>
<dbReference type="OMA" id="CHNDESE"/>